<name>A0A7W7HI51_9ACTN</name>
<reference evidence="2 3" key="1">
    <citation type="submission" date="2020-08" db="EMBL/GenBank/DDBJ databases">
        <title>Sequencing the genomes of 1000 actinobacteria strains.</title>
        <authorList>
            <person name="Klenk H.-P."/>
        </authorList>
    </citation>
    <scope>NUCLEOTIDE SEQUENCE [LARGE SCALE GENOMIC DNA]</scope>
    <source>
        <strain evidence="2 3">DSM 43150</strain>
    </source>
</reference>
<sequence length="318" mass="33997">MTPLDERALADCVETAALAPSLHNSQPWRFRISGDTVEVYADHGRQLEVLDPAGRELLISVGAALFTLRLAIGVRGWVPEVSVRPDPDTPDLVARIRADRATTPSEQVGALAAAIPARHTNRLPFTTAVVPADVIEQLAGAASAEGATLTVAGAVSRDAIIGLARAAEQRLGTRGGYRAELGRWTRPGPHRRDGVPPTAIGPWDALEHLPMRDFGLVHPQPFRPSERFEPHPTIVVLATGGDGPADWIRAGQALQRVLLTATHLHLATTPISQALEVPAVRAMLTGTGDHRWPQMIIRIGYAAPAAATPRRPVGDILI</sequence>
<evidence type="ECO:0000313" key="2">
    <source>
        <dbReference type="EMBL" id="MBB4750966.1"/>
    </source>
</evidence>
<dbReference type="PANTHER" id="PTHR23026:SF123">
    <property type="entry name" value="NAD(P)H NITROREDUCTASE RV3131-RELATED"/>
    <property type="match status" value="1"/>
</dbReference>
<dbReference type="InterPro" id="IPR050627">
    <property type="entry name" value="Nitroreductase/BluB"/>
</dbReference>
<comment type="caution">
    <text evidence="2">The sequence shown here is derived from an EMBL/GenBank/DDBJ whole genome shotgun (WGS) entry which is preliminary data.</text>
</comment>
<dbReference type="SUPFAM" id="SSF55469">
    <property type="entry name" value="FMN-dependent nitroreductase-like"/>
    <property type="match status" value="1"/>
</dbReference>
<keyword evidence="4" id="KW-1185">Reference proteome</keyword>
<dbReference type="AlphaFoldDB" id="A0A7W7HI51"/>
<protein>
    <submittedName>
        <fullName evidence="2">Nitroreductase</fullName>
    </submittedName>
</protein>
<dbReference type="EMBL" id="BOMP01000107">
    <property type="protein sequence ID" value="GIE43539.1"/>
    <property type="molecule type" value="Genomic_DNA"/>
</dbReference>
<gene>
    <name evidence="1" type="ORF">Alo02nite_64370</name>
    <name evidence="2" type="ORF">BJ964_005127</name>
</gene>
<dbReference type="PANTHER" id="PTHR23026">
    <property type="entry name" value="NADPH NITROREDUCTASE"/>
    <property type="match status" value="1"/>
</dbReference>
<accession>A0A7W7HI51</accession>
<dbReference type="RefSeq" id="WP_188123063.1">
    <property type="nucleotide sequence ID" value="NZ_BOMP01000107.1"/>
</dbReference>
<evidence type="ECO:0000313" key="1">
    <source>
        <dbReference type="EMBL" id="GIE43539.1"/>
    </source>
</evidence>
<dbReference type="NCBIfam" id="NF047509">
    <property type="entry name" value="Rv3131_FMN_oxido"/>
    <property type="match status" value="1"/>
</dbReference>
<organism evidence="2 3">
    <name type="scientific">Actinoplanes lobatus</name>
    <dbReference type="NCBI Taxonomy" id="113568"/>
    <lineage>
        <taxon>Bacteria</taxon>
        <taxon>Bacillati</taxon>
        <taxon>Actinomycetota</taxon>
        <taxon>Actinomycetes</taxon>
        <taxon>Micromonosporales</taxon>
        <taxon>Micromonosporaceae</taxon>
        <taxon>Actinoplanes</taxon>
    </lineage>
</organism>
<dbReference type="InterPro" id="IPR000415">
    <property type="entry name" value="Nitroreductase-like"/>
</dbReference>
<evidence type="ECO:0000313" key="4">
    <source>
        <dbReference type="Proteomes" id="UP000631312"/>
    </source>
</evidence>
<reference evidence="1 4" key="2">
    <citation type="submission" date="2021-01" db="EMBL/GenBank/DDBJ databases">
        <title>Whole genome shotgun sequence of Actinoplanes lobatus NBRC 12513.</title>
        <authorList>
            <person name="Komaki H."/>
            <person name="Tamura T."/>
        </authorList>
    </citation>
    <scope>NUCLEOTIDE SEQUENCE [LARGE SCALE GENOMIC DNA]</scope>
    <source>
        <strain evidence="1 4">NBRC 12513</strain>
    </source>
</reference>
<dbReference type="Gene3D" id="3.40.109.10">
    <property type="entry name" value="NADH Oxidase"/>
    <property type="match status" value="2"/>
</dbReference>
<evidence type="ECO:0000313" key="3">
    <source>
        <dbReference type="Proteomes" id="UP000590511"/>
    </source>
</evidence>
<proteinExistence type="predicted"/>
<dbReference type="Proteomes" id="UP000631312">
    <property type="component" value="Unassembled WGS sequence"/>
</dbReference>
<dbReference type="Proteomes" id="UP000590511">
    <property type="component" value="Unassembled WGS sequence"/>
</dbReference>
<dbReference type="EMBL" id="JACHNC010000001">
    <property type="protein sequence ID" value="MBB4750966.1"/>
    <property type="molecule type" value="Genomic_DNA"/>
</dbReference>
<dbReference type="GO" id="GO:0016491">
    <property type="term" value="F:oxidoreductase activity"/>
    <property type="evidence" value="ECO:0007669"/>
    <property type="project" value="InterPro"/>
</dbReference>